<gene>
    <name evidence="2" type="ORF">J1792_14515</name>
</gene>
<dbReference type="InterPro" id="IPR009288">
    <property type="entry name" value="AIG2-like_dom"/>
</dbReference>
<dbReference type="Gene3D" id="3.10.490.10">
    <property type="entry name" value="Gamma-glutamyl cyclotransferase-like"/>
    <property type="match status" value="1"/>
</dbReference>
<comment type="caution">
    <text evidence="2">The sequence shown here is derived from an EMBL/GenBank/DDBJ whole genome shotgun (WGS) entry which is preliminary data.</text>
</comment>
<dbReference type="InterPro" id="IPR013024">
    <property type="entry name" value="GGCT-like"/>
</dbReference>
<evidence type="ECO:0000259" key="1">
    <source>
        <dbReference type="Pfam" id="PF06094"/>
    </source>
</evidence>
<evidence type="ECO:0000313" key="3">
    <source>
        <dbReference type="Proteomes" id="UP000664781"/>
    </source>
</evidence>
<dbReference type="AlphaFoldDB" id="A0A939FNK7"/>
<dbReference type="EMBL" id="JAFMOF010000002">
    <property type="protein sequence ID" value="MBO0653946.1"/>
    <property type="molecule type" value="Genomic_DNA"/>
</dbReference>
<dbReference type="SUPFAM" id="SSF110857">
    <property type="entry name" value="Gamma-glutamyl cyclotransferase-like"/>
    <property type="match status" value="1"/>
</dbReference>
<proteinExistence type="predicted"/>
<organism evidence="2 3">
    <name type="scientific">Streptomyces triculaminicus</name>
    <dbReference type="NCBI Taxonomy" id="2816232"/>
    <lineage>
        <taxon>Bacteria</taxon>
        <taxon>Bacillati</taxon>
        <taxon>Actinomycetota</taxon>
        <taxon>Actinomycetes</taxon>
        <taxon>Kitasatosporales</taxon>
        <taxon>Streptomycetaceae</taxon>
        <taxon>Streptomyces</taxon>
    </lineage>
</organism>
<dbReference type="Pfam" id="PF06094">
    <property type="entry name" value="GGACT"/>
    <property type="match status" value="1"/>
</dbReference>
<sequence>MTGGFHGRLPFFVYGTLRPGRHNHARFLRGRTVAEVPARLPGAVLYEGPGYPYAVEGAAGEVRGELITVAPAVYDKVLASLDALEGHRPGDPRNLYERVVCEVTVEGGGTVRGWVYVAAERLARRLRAEGRRVPGGDWMG</sequence>
<name>A0A939FNK7_9ACTN</name>
<protein>
    <submittedName>
        <fullName evidence="2">Gamma-glutamylcyclotransferase</fullName>
    </submittedName>
</protein>
<dbReference type="Proteomes" id="UP000664781">
    <property type="component" value="Unassembled WGS sequence"/>
</dbReference>
<dbReference type="RefSeq" id="WP_086572958.1">
    <property type="nucleotide sequence ID" value="NZ_JAFMOF010000002.1"/>
</dbReference>
<keyword evidence="3" id="KW-1185">Reference proteome</keyword>
<feature type="domain" description="Gamma-glutamylcyclotransferase AIG2-like" evidence="1">
    <location>
        <begin position="11"/>
        <end position="139"/>
    </location>
</feature>
<dbReference type="InterPro" id="IPR036568">
    <property type="entry name" value="GGCT-like_sf"/>
</dbReference>
<accession>A0A939FNK7</accession>
<evidence type="ECO:0000313" key="2">
    <source>
        <dbReference type="EMBL" id="MBO0653946.1"/>
    </source>
</evidence>
<dbReference type="CDD" id="cd06661">
    <property type="entry name" value="GGCT_like"/>
    <property type="match status" value="1"/>
</dbReference>
<reference evidence="2" key="1">
    <citation type="submission" date="2021-03" db="EMBL/GenBank/DDBJ databases">
        <title>Streptomyces strains.</title>
        <authorList>
            <person name="Lund M.B."/>
            <person name="Toerring T."/>
        </authorList>
    </citation>
    <scope>NUCLEOTIDE SEQUENCE</scope>
    <source>
        <strain evidence="2">JCM 4242</strain>
    </source>
</reference>